<dbReference type="PANTHER" id="PTHR35791:SF1">
    <property type="entry name" value="UPF0754 MEMBRANE PROTEIN YHEB"/>
    <property type="match status" value="1"/>
</dbReference>
<evidence type="ECO:0000256" key="4">
    <source>
        <dbReference type="ARBA" id="ARBA00022989"/>
    </source>
</evidence>
<keyword evidence="3 6" id="KW-0812">Transmembrane</keyword>
<name>A0A3S9P0Y8_9BACT</name>
<dbReference type="GO" id="GO:0012505">
    <property type="term" value="C:endomembrane system"/>
    <property type="evidence" value="ECO:0007669"/>
    <property type="project" value="UniProtKB-SubCell"/>
</dbReference>
<dbReference type="PANTHER" id="PTHR35791">
    <property type="entry name" value="UPF0754 MEMBRANE PROTEIN YHEB"/>
    <property type="match status" value="1"/>
</dbReference>
<keyword evidence="4 6" id="KW-1133">Transmembrane helix</keyword>
<keyword evidence="8" id="KW-1185">Reference proteome</keyword>
<evidence type="ECO:0000256" key="6">
    <source>
        <dbReference type="SAM" id="Phobius"/>
    </source>
</evidence>
<sequence length="200" mass="22807">MNLIMWILPLISAGIGWVTNYVAIKMLFHPRKPINLGLFTLHGVFPRRKDTLARRLGIIVEKDLFTPEMITEKLNTEDNKAKLKVAIMKRINEFVDEKAIQFGPMLQMFGGDAMIDQIRDGMEKSVDDMIPKLMEDLGDNITSISIQDIVYEKVIHFSDQKFEDLLMSVIKQELTFIEIMGAVLGFLIGLVQVGILYYLG</sequence>
<dbReference type="InterPro" id="IPR007383">
    <property type="entry name" value="DUF445"/>
</dbReference>
<dbReference type="AlphaFoldDB" id="A0A3S9P0Y8"/>
<proteinExistence type="inferred from homology"/>
<evidence type="ECO:0000256" key="1">
    <source>
        <dbReference type="ARBA" id="ARBA00004308"/>
    </source>
</evidence>
<organism evidence="7 8">
    <name type="scientific">Flammeovirga pectinis</name>
    <dbReference type="NCBI Taxonomy" id="2494373"/>
    <lineage>
        <taxon>Bacteria</taxon>
        <taxon>Pseudomonadati</taxon>
        <taxon>Bacteroidota</taxon>
        <taxon>Cytophagia</taxon>
        <taxon>Cytophagales</taxon>
        <taxon>Flammeovirgaceae</taxon>
        <taxon>Flammeovirga</taxon>
    </lineage>
</organism>
<dbReference type="RefSeq" id="WP_126612741.1">
    <property type="nucleotide sequence ID" value="NZ_CP034562.1"/>
</dbReference>
<dbReference type="KEGG" id="fll:EI427_06165"/>
<feature type="transmembrane region" description="Helical" evidence="6">
    <location>
        <begin position="176"/>
        <end position="199"/>
    </location>
</feature>
<gene>
    <name evidence="7" type="ORF">EI427_06165</name>
</gene>
<dbReference type="EMBL" id="CP034562">
    <property type="protein sequence ID" value="AZQ61835.1"/>
    <property type="molecule type" value="Genomic_DNA"/>
</dbReference>
<evidence type="ECO:0000313" key="8">
    <source>
        <dbReference type="Proteomes" id="UP000267268"/>
    </source>
</evidence>
<comment type="similarity">
    <text evidence="2">Belongs to the UPF0754 family.</text>
</comment>
<evidence type="ECO:0000313" key="7">
    <source>
        <dbReference type="EMBL" id="AZQ61835.1"/>
    </source>
</evidence>
<dbReference type="Proteomes" id="UP000267268">
    <property type="component" value="Chromosome 1"/>
</dbReference>
<dbReference type="OrthoDB" id="9787430at2"/>
<reference evidence="7 8" key="1">
    <citation type="submission" date="2018-12" db="EMBL/GenBank/DDBJ databases">
        <title>Flammeovirga pectinis sp. nov., isolated from the gut of the Korean scallop, Patinopecten yessoensis.</title>
        <authorList>
            <person name="Bae J.-W."/>
            <person name="Jeong Y.-S."/>
            <person name="Kang W."/>
        </authorList>
    </citation>
    <scope>NUCLEOTIDE SEQUENCE [LARGE SCALE GENOMIC DNA]</scope>
    <source>
        <strain evidence="7 8">L12M1</strain>
    </source>
</reference>
<keyword evidence="5 6" id="KW-0472">Membrane</keyword>
<evidence type="ECO:0000256" key="5">
    <source>
        <dbReference type="ARBA" id="ARBA00023136"/>
    </source>
</evidence>
<evidence type="ECO:0000256" key="3">
    <source>
        <dbReference type="ARBA" id="ARBA00022692"/>
    </source>
</evidence>
<evidence type="ECO:0000256" key="2">
    <source>
        <dbReference type="ARBA" id="ARBA00008053"/>
    </source>
</evidence>
<accession>A0A3S9P0Y8</accession>
<feature type="transmembrane region" description="Helical" evidence="6">
    <location>
        <begin position="6"/>
        <end position="24"/>
    </location>
</feature>
<protein>
    <submittedName>
        <fullName evidence="7">DUF445 family protein</fullName>
    </submittedName>
</protein>
<comment type="subcellular location">
    <subcellularLocation>
        <location evidence="1">Endomembrane system</location>
    </subcellularLocation>
</comment>
<dbReference type="Pfam" id="PF04286">
    <property type="entry name" value="DUF445"/>
    <property type="match status" value="2"/>
</dbReference>